<proteinExistence type="predicted"/>
<feature type="domain" description="Ig-like" evidence="1">
    <location>
        <begin position="123"/>
        <end position="212"/>
    </location>
</feature>
<dbReference type="InterPro" id="IPR013783">
    <property type="entry name" value="Ig-like_fold"/>
</dbReference>
<sequence length="433" mass="50435">MYFLQYYRFIIYIVRLIETNAEITLEISTDAVLLGKDIVLTCTVHGIENIDRQTTRQWSLGNDDELLCYNGRINNRRKYKENVLAANEFSLTIINVTKVDLNVLYKCRYGFDAASKFIAEDEPIFYLSLRLTTDFIIFKGYLILTCAVNGIRTVDRDVTRQWSMGNDDQLLSYNGRINSRRKYEETVLPGNEFTLKIFNVTEADLNVTYQCRYGFDSANTFIEINEYNYVNPPTPESTSIRYIFEKEMDTINISVSFKKVFPLPSCSLNIDAPNFDVTNLSEYEVAIDVNLSLRLQRRVACDRSFNISCLLGRKQYDVGYLTIKDECSFEVSNACFVTMSIATTNYDKENNQLCFTPENNWKRLINVGSSITWHFQSRHHHNDPFRHTYCFINADFENSSCYYKRIGYSTSQHQRGAHDFQHEQSEECRPRGV</sequence>
<dbReference type="Proteomes" id="UP000596742">
    <property type="component" value="Unassembled WGS sequence"/>
</dbReference>
<dbReference type="Gene3D" id="2.60.40.10">
    <property type="entry name" value="Immunoglobulins"/>
    <property type="match status" value="1"/>
</dbReference>
<evidence type="ECO:0000313" key="3">
    <source>
        <dbReference type="Proteomes" id="UP000596742"/>
    </source>
</evidence>
<keyword evidence="3" id="KW-1185">Reference proteome</keyword>
<dbReference type="PROSITE" id="PS50835">
    <property type="entry name" value="IG_LIKE"/>
    <property type="match status" value="2"/>
</dbReference>
<dbReference type="SUPFAM" id="SSF48726">
    <property type="entry name" value="Immunoglobulin"/>
    <property type="match status" value="2"/>
</dbReference>
<dbReference type="InterPro" id="IPR007110">
    <property type="entry name" value="Ig-like_dom"/>
</dbReference>
<dbReference type="InterPro" id="IPR036179">
    <property type="entry name" value="Ig-like_dom_sf"/>
</dbReference>
<evidence type="ECO:0000313" key="2">
    <source>
        <dbReference type="EMBL" id="VDI76221.1"/>
    </source>
</evidence>
<gene>
    <name evidence="2" type="ORF">MGAL_10B078277</name>
</gene>
<dbReference type="OrthoDB" id="6115222at2759"/>
<dbReference type="EMBL" id="UYJE01009738">
    <property type="protein sequence ID" value="VDI76221.1"/>
    <property type="molecule type" value="Genomic_DNA"/>
</dbReference>
<protein>
    <recommendedName>
        <fullName evidence="1">Ig-like domain-containing protein</fullName>
    </recommendedName>
</protein>
<comment type="caution">
    <text evidence="2">The sequence shown here is derived from an EMBL/GenBank/DDBJ whole genome shotgun (WGS) entry which is preliminary data.</text>
</comment>
<organism evidence="2 3">
    <name type="scientific">Mytilus galloprovincialis</name>
    <name type="common">Mediterranean mussel</name>
    <dbReference type="NCBI Taxonomy" id="29158"/>
    <lineage>
        <taxon>Eukaryota</taxon>
        <taxon>Metazoa</taxon>
        <taxon>Spiralia</taxon>
        <taxon>Lophotrochozoa</taxon>
        <taxon>Mollusca</taxon>
        <taxon>Bivalvia</taxon>
        <taxon>Autobranchia</taxon>
        <taxon>Pteriomorphia</taxon>
        <taxon>Mytilida</taxon>
        <taxon>Mytiloidea</taxon>
        <taxon>Mytilidae</taxon>
        <taxon>Mytilinae</taxon>
        <taxon>Mytilus</taxon>
    </lineage>
</organism>
<feature type="domain" description="Ig-like" evidence="1">
    <location>
        <begin position="21"/>
        <end position="108"/>
    </location>
</feature>
<accession>A0A8B6H9Q8</accession>
<dbReference type="AlphaFoldDB" id="A0A8B6H9Q8"/>
<reference evidence="2" key="1">
    <citation type="submission" date="2018-11" db="EMBL/GenBank/DDBJ databases">
        <authorList>
            <person name="Alioto T."/>
            <person name="Alioto T."/>
        </authorList>
    </citation>
    <scope>NUCLEOTIDE SEQUENCE</scope>
</reference>
<name>A0A8B6H9Q8_MYTGA</name>
<evidence type="ECO:0000259" key="1">
    <source>
        <dbReference type="PROSITE" id="PS50835"/>
    </source>
</evidence>